<dbReference type="GO" id="GO:0016616">
    <property type="term" value="F:oxidoreductase activity, acting on the CH-OH group of donors, NAD or NADP as acceptor"/>
    <property type="evidence" value="ECO:0007669"/>
    <property type="project" value="InterPro"/>
</dbReference>
<feature type="non-terminal residue" evidence="2">
    <location>
        <position position="1"/>
    </location>
</feature>
<name>A0A382YUH9_9ZZZZ</name>
<gene>
    <name evidence="2" type="ORF">METZ01_LOCUS439738</name>
</gene>
<sequence>VVESLFITADEQIPLAEKVFSKFGNINLVDGRYIDRNKIKNTDVLLVRSVTKINKSLLENTKVKFVGSATSGVDHVDVDYLDKSNISFSYAPGSNANSVAE</sequence>
<dbReference type="AlphaFoldDB" id="A0A382YUH9"/>
<dbReference type="Pfam" id="PF00389">
    <property type="entry name" value="2-Hacid_dh"/>
    <property type="match status" value="1"/>
</dbReference>
<organism evidence="2">
    <name type="scientific">marine metagenome</name>
    <dbReference type="NCBI Taxonomy" id="408172"/>
    <lineage>
        <taxon>unclassified sequences</taxon>
        <taxon>metagenomes</taxon>
        <taxon>ecological metagenomes</taxon>
    </lineage>
</organism>
<dbReference type="EMBL" id="UINC01178623">
    <property type="protein sequence ID" value="SVD86884.1"/>
    <property type="molecule type" value="Genomic_DNA"/>
</dbReference>
<dbReference type="Gene3D" id="3.40.50.720">
    <property type="entry name" value="NAD(P)-binding Rossmann-like Domain"/>
    <property type="match status" value="1"/>
</dbReference>
<evidence type="ECO:0000313" key="2">
    <source>
        <dbReference type="EMBL" id="SVD86884.1"/>
    </source>
</evidence>
<dbReference type="SUPFAM" id="SSF52283">
    <property type="entry name" value="Formate/glycerate dehydrogenase catalytic domain-like"/>
    <property type="match status" value="1"/>
</dbReference>
<proteinExistence type="predicted"/>
<dbReference type="InterPro" id="IPR006139">
    <property type="entry name" value="D-isomer_2_OHA_DH_cat_dom"/>
</dbReference>
<protein>
    <recommendedName>
        <fullName evidence="1">D-isomer specific 2-hydroxyacid dehydrogenase catalytic domain-containing protein</fullName>
    </recommendedName>
</protein>
<dbReference type="GO" id="GO:0051287">
    <property type="term" value="F:NAD binding"/>
    <property type="evidence" value="ECO:0007669"/>
    <property type="project" value="InterPro"/>
</dbReference>
<reference evidence="2" key="1">
    <citation type="submission" date="2018-05" db="EMBL/GenBank/DDBJ databases">
        <authorList>
            <person name="Lanie J.A."/>
            <person name="Ng W.-L."/>
            <person name="Kazmierczak K.M."/>
            <person name="Andrzejewski T.M."/>
            <person name="Davidsen T.M."/>
            <person name="Wayne K.J."/>
            <person name="Tettelin H."/>
            <person name="Glass J.I."/>
            <person name="Rusch D."/>
            <person name="Podicherti R."/>
            <person name="Tsui H.-C.T."/>
            <person name="Winkler M.E."/>
        </authorList>
    </citation>
    <scope>NUCLEOTIDE SEQUENCE</scope>
</reference>
<feature type="non-terminal residue" evidence="2">
    <location>
        <position position="101"/>
    </location>
</feature>
<feature type="domain" description="D-isomer specific 2-hydroxyacid dehydrogenase catalytic" evidence="1">
    <location>
        <begin position="23"/>
        <end position="101"/>
    </location>
</feature>
<evidence type="ECO:0000259" key="1">
    <source>
        <dbReference type="Pfam" id="PF00389"/>
    </source>
</evidence>
<accession>A0A382YUH9</accession>